<organism evidence="1 2">
    <name type="scientific">Protopolystoma xenopodis</name>
    <dbReference type="NCBI Taxonomy" id="117903"/>
    <lineage>
        <taxon>Eukaryota</taxon>
        <taxon>Metazoa</taxon>
        <taxon>Spiralia</taxon>
        <taxon>Lophotrochozoa</taxon>
        <taxon>Platyhelminthes</taxon>
        <taxon>Monogenea</taxon>
        <taxon>Polyopisthocotylea</taxon>
        <taxon>Polystomatidea</taxon>
        <taxon>Polystomatidae</taxon>
        <taxon>Protopolystoma</taxon>
    </lineage>
</organism>
<protein>
    <submittedName>
        <fullName evidence="1">Uncharacterized protein</fullName>
    </submittedName>
</protein>
<name>A0A3S5CHQ6_9PLAT</name>
<keyword evidence="2" id="KW-1185">Reference proteome</keyword>
<gene>
    <name evidence="1" type="ORF">PXEA_LOCUS2764</name>
</gene>
<evidence type="ECO:0000313" key="2">
    <source>
        <dbReference type="Proteomes" id="UP000784294"/>
    </source>
</evidence>
<comment type="caution">
    <text evidence="1">The sequence shown here is derived from an EMBL/GenBank/DDBJ whole genome shotgun (WGS) entry which is preliminary data.</text>
</comment>
<reference evidence="1" key="1">
    <citation type="submission" date="2018-11" db="EMBL/GenBank/DDBJ databases">
        <authorList>
            <consortium name="Pathogen Informatics"/>
        </authorList>
    </citation>
    <scope>NUCLEOTIDE SEQUENCE</scope>
</reference>
<dbReference type="Proteomes" id="UP000784294">
    <property type="component" value="Unassembled WGS sequence"/>
</dbReference>
<dbReference type="EMBL" id="CAAALY010006048">
    <property type="protein sequence ID" value="VEL09324.1"/>
    <property type="molecule type" value="Genomic_DNA"/>
</dbReference>
<feature type="non-terminal residue" evidence="1">
    <location>
        <position position="1"/>
    </location>
</feature>
<sequence>VSTLRRHVTGVFKRHYGSRKAKKHHFYGSPEISDLLVTTPIITKLKTDSSLSTAELSAQVEPVDSAISVPEGMSLESTAIE</sequence>
<dbReference type="AlphaFoldDB" id="A0A3S5CHQ6"/>
<proteinExistence type="predicted"/>
<evidence type="ECO:0000313" key="1">
    <source>
        <dbReference type="EMBL" id="VEL09324.1"/>
    </source>
</evidence>
<accession>A0A3S5CHQ6</accession>